<dbReference type="PRINTS" id="PR00597">
    <property type="entry name" value="GELSOLIN"/>
</dbReference>
<dbReference type="InterPro" id="IPR029006">
    <property type="entry name" value="ADF-H/Gelsolin-like_dom_sf"/>
</dbReference>
<sequence>MEELIEKAQEFFNQIAQKPLEVYRIEQFEPKHVPEETYGQFYNGDSYVIVKHNEKENDYDIHYWHGENATMDEEASAAALSVQISDHLTGASRHHLELQGEESQLFMSYFKDSAVTYLQGGVESGFKQTKFREHVPRLLQVKGKKYPRVWTFEPDASILNEGDVFILDHESKLFFWPGTESNVSERMRSISVIQHIKTFDYLSKAKIYYPRDDQEAEAEFWEALGGKPDSIKPAVTDDLEDTQNKELFHHRLFRVCETSDSLVVEEVEERPLKRSHLESDNVFILELEKAIYVWCGKEASQEEKNKAFKTARSFIKDNNKPKGTSVVKVPERSEDSVFKSFFSDFYCFQAINFESEVSATDQMEELYLNKQMSNVEVNIGVASFIKTYIVEDEKLVELDEEENGIFYENNVYVIDVKDSSERRYLYLWVGTKKTLHEFQHCEKYFGELTENSIGDDTVRVRMRKGKESSKFLALFERGVVIQEGGRNEENVNKQIYCIYSPFGKEPKAIELNTFDNLYLNSGNVYYLITPDNTKLYKWIGNGSNDKEKEFAPKILLEGKEVIETNEGEETEEFWQTFFDQDTKPEGLCVYQKKSTDIRSIEPRLFLVSNEGGSFQVEEIYNFGQEDLDHEDIMILDAYDTLFIWMGNESNAFEQKKGMELCSFYIEMCVNNGRENELNIEEITEGNESAFFKSFFPDWDDTNFQKSGDKLKELSMEVLKNLEEAKAETYYTFPESDFEGYEHPRDHKYTKEQINEKPPQIRRNRCELYLEDDEFNSIFGMTKEEFYKEKNWKRLRMKKEKDLF</sequence>
<accession>A0AAD1Y828</accession>
<dbReference type="GO" id="GO:0008154">
    <property type="term" value="P:actin polymerization or depolymerization"/>
    <property type="evidence" value="ECO:0007669"/>
    <property type="project" value="TreeGrafter"/>
</dbReference>
<name>A0AAD1Y828_EUPCR</name>
<dbReference type="GO" id="GO:0005737">
    <property type="term" value="C:cytoplasm"/>
    <property type="evidence" value="ECO:0007669"/>
    <property type="project" value="TreeGrafter"/>
</dbReference>
<dbReference type="EMBL" id="CAMPGE010028922">
    <property type="protein sequence ID" value="CAI2386415.1"/>
    <property type="molecule type" value="Genomic_DNA"/>
</dbReference>
<dbReference type="InterPro" id="IPR007123">
    <property type="entry name" value="Gelsolin-like_dom"/>
</dbReference>
<dbReference type="Gene3D" id="1.10.950.10">
    <property type="entry name" value="Villin headpiece domain"/>
    <property type="match status" value="1"/>
</dbReference>
<proteinExistence type="predicted"/>
<dbReference type="SUPFAM" id="SSF55753">
    <property type="entry name" value="Actin depolymerizing proteins"/>
    <property type="match status" value="6"/>
</dbReference>
<evidence type="ECO:0000256" key="1">
    <source>
        <dbReference type="ARBA" id="ARBA00022737"/>
    </source>
</evidence>
<evidence type="ECO:0000313" key="4">
    <source>
        <dbReference type="Proteomes" id="UP001295684"/>
    </source>
</evidence>
<dbReference type="GO" id="GO:0015629">
    <property type="term" value="C:actin cytoskeleton"/>
    <property type="evidence" value="ECO:0007669"/>
    <property type="project" value="TreeGrafter"/>
</dbReference>
<dbReference type="SMART" id="SM00262">
    <property type="entry name" value="GEL"/>
    <property type="match status" value="6"/>
</dbReference>
<evidence type="ECO:0000259" key="2">
    <source>
        <dbReference type="PROSITE" id="PS51089"/>
    </source>
</evidence>
<dbReference type="GO" id="GO:0051016">
    <property type="term" value="P:barbed-end actin filament capping"/>
    <property type="evidence" value="ECO:0007669"/>
    <property type="project" value="TreeGrafter"/>
</dbReference>
<dbReference type="PANTHER" id="PTHR11977:SF51">
    <property type="entry name" value="PROTEIN FLIGHTLESS-1 HOMOLOG"/>
    <property type="match status" value="1"/>
</dbReference>
<dbReference type="PROSITE" id="PS51089">
    <property type="entry name" value="HP"/>
    <property type="match status" value="1"/>
</dbReference>
<reference evidence="3" key="1">
    <citation type="submission" date="2023-07" db="EMBL/GenBank/DDBJ databases">
        <authorList>
            <consortium name="AG Swart"/>
            <person name="Singh M."/>
            <person name="Singh A."/>
            <person name="Seah K."/>
            <person name="Emmerich C."/>
        </authorList>
    </citation>
    <scope>NUCLEOTIDE SEQUENCE</scope>
    <source>
        <strain evidence="3">DP1</strain>
    </source>
</reference>
<dbReference type="GO" id="GO:0005546">
    <property type="term" value="F:phosphatidylinositol-4,5-bisphosphate binding"/>
    <property type="evidence" value="ECO:0007669"/>
    <property type="project" value="TreeGrafter"/>
</dbReference>
<dbReference type="PANTHER" id="PTHR11977">
    <property type="entry name" value="VILLIN"/>
    <property type="match status" value="1"/>
</dbReference>
<dbReference type="AlphaFoldDB" id="A0AAD1Y828"/>
<dbReference type="SMART" id="SM00153">
    <property type="entry name" value="VHP"/>
    <property type="match status" value="1"/>
</dbReference>
<evidence type="ECO:0000313" key="3">
    <source>
        <dbReference type="EMBL" id="CAI2386415.1"/>
    </source>
</evidence>
<dbReference type="Pfam" id="PF02209">
    <property type="entry name" value="VHP"/>
    <property type="match status" value="1"/>
</dbReference>
<dbReference type="InterPro" id="IPR007122">
    <property type="entry name" value="Villin/Gelsolin"/>
</dbReference>
<protein>
    <recommendedName>
        <fullName evidence="2">HP domain-containing protein</fullName>
    </recommendedName>
</protein>
<gene>
    <name evidence="3" type="ORF">ECRASSUSDP1_LOCUS28030</name>
</gene>
<dbReference type="SUPFAM" id="SSF47050">
    <property type="entry name" value="VHP, Villin headpiece domain"/>
    <property type="match status" value="1"/>
</dbReference>
<dbReference type="Gene3D" id="3.40.20.10">
    <property type="entry name" value="Severin"/>
    <property type="match status" value="6"/>
</dbReference>
<keyword evidence="1" id="KW-0677">Repeat</keyword>
<dbReference type="Proteomes" id="UP001295684">
    <property type="component" value="Unassembled WGS sequence"/>
</dbReference>
<dbReference type="GO" id="GO:0051014">
    <property type="term" value="P:actin filament severing"/>
    <property type="evidence" value="ECO:0007669"/>
    <property type="project" value="TreeGrafter"/>
</dbReference>
<comment type="caution">
    <text evidence="3">The sequence shown here is derived from an EMBL/GenBank/DDBJ whole genome shotgun (WGS) entry which is preliminary data.</text>
</comment>
<dbReference type="GO" id="GO:0051015">
    <property type="term" value="F:actin filament binding"/>
    <property type="evidence" value="ECO:0007669"/>
    <property type="project" value="InterPro"/>
</dbReference>
<dbReference type="Pfam" id="PF00626">
    <property type="entry name" value="Gelsolin"/>
    <property type="match status" value="4"/>
</dbReference>
<organism evidence="3 4">
    <name type="scientific">Euplotes crassus</name>
    <dbReference type="NCBI Taxonomy" id="5936"/>
    <lineage>
        <taxon>Eukaryota</taxon>
        <taxon>Sar</taxon>
        <taxon>Alveolata</taxon>
        <taxon>Ciliophora</taxon>
        <taxon>Intramacronucleata</taxon>
        <taxon>Spirotrichea</taxon>
        <taxon>Hypotrichia</taxon>
        <taxon>Euplotida</taxon>
        <taxon>Euplotidae</taxon>
        <taxon>Moneuplotes</taxon>
    </lineage>
</organism>
<dbReference type="InterPro" id="IPR036886">
    <property type="entry name" value="Villin_headpiece_dom_sf"/>
</dbReference>
<dbReference type="InterPro" id="IPR003128">
    <property type="entry name" value="Villin_headpiece"/>
</dbReference>
<feature type="domain" description="HP" evidence="2">
    <location>
        <begin position="742"/>
        <end position="803"/>
    </location>
</feature>
<keyword evidence="4" id="KW-1185">Reference proteome</keyword>